<name>A0ABP4NUJ4_9ACTN</name>
<evidence type="ECO:0000313" key="1">
    <source>
        <dbReference type="EMBL" id="GAA1567008.1"/>
    </source>
</evidence>
<dbReference type="Proteomes" id="UP001500190">
    <property type="component" value="Unassembled WGS sequence"/>
</dbReference>
<dbReference type="PANTHER" id="PTHR35802:SF1">
    <property type="entry name" value="PROTEASE SYNTHASE AND SPORULATION PROTEIN PAI 2"/>
    <property type="match status" value="1"/>
</dbReference>
<dbReference type="Pfam" id="PF04299">
    <property type="entry name" value="FMN_bind_2"/>
    <property type="match status" value="1"/>
</dbReference>
<dbReference type="InterPro" id="IPR007396">
    <property type="entry name" value="TR_PAI2-type"/>
</dbReference>
<dbReference type="InterPro" id="IPR012349">
    <property type="entry name" value="Split_barrel_FMN-bd"/>
</dbReference>
<organism evidence="1 2">
    <name type="scientific">Kribbella karoonensis</name>
    <dbReference type="NCBI Taxonomy" id="324851"/>
    <lineage>
        <taxon>Bacteria</taxon>
        <taxon>Bacillati</taxon>
        <taxon>Actinomycetota</taxon>
        <taxon>Actinomycetes</taxon>
        <taxon>Propionibacteriales</taxon>
        <taxon>Kribbellaceae</taxon>
        <taxon>Kribbella</taxon>
    </lineage>
</organism>
<dbReference type="SUPFAM" id="SSF50475">
    <property type="entry name" value="FMN-binding split barrel"/>
    <property type="match status" value="1"/>
</dbReference>
<proteinExistence type="predicted"/>
<dbReference type="PANTHER" id="PTHR35802">
    <property type="entry name" value="PROTEASE SYNTHASE AND SPORULATION PROTEIN PAI 2"/>
    <property type="match status" value="1"/>
</dbReference>
<keyword evidence="2" id="KW-1185">Reference proteome</keyword>
<reference evidence="2" key="1">
    <citation type="journal article" date="2019" name="Int. J. Syst. Evol. Microbiol.">
        <title>The Global Catalogue of Microorganisms (GCM) 10K type strain sequencing project: providing services to taxonomists for standard genome sequencing and annotation.</title>
        <authorList>
            <consortium name="The Broad Institute Genomics Platform"/>
            <consortium name="The Broad Institute Genome Sequencing Center for Infectious Disease"/>
            <person name="Wu L."/>
            <person name="Ma J."/>
        </authorList>
    </citation>
    <scope>NUCLEOTIDE SEQUENCE [LARGE SCALE GENOMIC DNA]</scope>
    <source>
        <strain evidence="2">JCM 14304</strain>
    </source>
</reference>
<comment type="caution">
    <text evidence="1">The sequence shown here is derived from an EMBL/GenBank/DDBJ whole genome shotgun (WGS) entry which is preliminary data.</text>
</comment>
<evidence type="ECO:0000313" key="2">
    <source>
        <dbReference type="Proteomes" id="UP001500190"/>
    </source>
</evidence>
<dbReference type="EMBL" id="BAAAND010000001">
    <property type="protein sequence ID" value="GAA1567008.1"/>
    <property type="molecule type" value="Genomic_DNA"/>
</dbReference>
<protein>
    <submittedName>
        <fullName evidence="1">FMN-binding negative transcriptional regulator</fullName>
    </submittedName>
</protein>
<dbReference type="Gene3D" id="2.30.110.10">
    <property type="entry name" value="Electron Transport, Fmn-binding Protein, Chain A"/>
    <property type="match status" value="1"/>
</dbReference>
<dbReference type="RefSeq" id="WP_344187759.1">
    <property type="nucleotide sequence ID" value="NZ_BAAAND010000001.1"/>
</dbReference>
<gene>
    <name evidence="1" type="ORF">GCM10009742_05760</name>
</gene>
<dbReference type="PIRSF" id="PIRSF010372">
    <property type="entry name" value="PaiB"/>
    <property type="match status" value="1"/>
</dbReference>
<accession>A0ABP4NUJ4</accession>
<sequence>MLENPAYALTDPARIQDLVTRHSWVTLVSHLPTGLVVSHAPILAEPDQSIVGHLARVDADNHELGQHDVVVIVQGPHGYVTPDWYAGGPYVPTWNFVVCHLHGRPELLTADETYDVLSRTVDHYEQARPNPFRLDQVTEYAQQLAPHTTGFRLVPSRVVAKAKLSQDKPAADQAGVLAGLDSDQVHGNPELAATMRSFGVGR</sequence>